<gene>
    <name evidence="2" type="ORF">N0A02_32225</name>
</gene>
<feature type="transmembrane region" description="Helical" evidence="1">
    <location>
        <begin position="100"/>
        <end position="121"/>
    </location>
</feature>
<feature type="transmembrane region" description="Helical" evidence="1">
    <location>
        <begin position="54"/>
        <end position="80"/>
    </location>
</feature>
<dbReference type="EMBL" id="JAOALG010000002">
    <property type="protein sequence ID" value="MEQ5844132.1"/>
    <property type="molecule type" value="Genomic_DNA"/>
</dbReference>
<protein>
    <submittedName>
        <fullName evidence="2">Uncharacterized protein</fullName>
    </submittedName>
</protein>
<organism evidence="2 3">
    <name type="scientific">Paraburkholderia acidicola</name>
    <dbReference type="NCBI Taxonomy" id="1912599"/>
    <lineage>
        <taxon>Bacteria</taxon>
        <taxon>Pseudomonadati</taxon>
        <taxon>Pseudomonadota</taxon>
        <taxon>Betaproteobacteria</taxon>
        <taxon>Burkholderiales</taxon>
        <taxon>Burkholderiaceae</taxon>
        <taxon>Paraburkholderia</taxon>
    </lineage>
</organism>
<name>A0ABV1LY48_9BURK</name>
<dbReference type="Proteomes" id="UP001469089">
    <property type="component" value="Unassembled WGS sequence"/>
</dbReference>
<evidence type="ECO:0000256" key="1">
    <source>
        <dbReference type="SAM" id="Phobius"/>
    </source>
</evidence>
<dbReference type="RefSeq" id="WP_349545658.1">
    <property type="nucleotide sequence ID" value="NZ_JAOALG010000002.1"/>
</dbReference>
<keyword evidence="1" id="KW-1133">Transmembrane helix</keyword>
<keyword evidence="1" id="KW-0812">Transmembrane</keyword>
<feature type="transmembrane region" description="Helical" evidence="1">
    <location>
        <begin position="133"/>
        <end position="151"/>
    </location>
</feature>
<comment type="caution">
    <text evidence="2">The sequence shown here is derived from an EMBL/GenBank/DDBJ whole genome shotgun (WGS) entry which is preliminary data.</text>
</comment>
<accession>A0ABV1LY48</accession>
<keyword evidence="1" id="KW-0472">Membrane</keyword>
<proteinExistence type="predicted"/>
<evidence type="ECO:0000313" key="3">
    <source>
        <dbReference type="Proteomes" id="UP001469089"/>
    </source>
</evidence>
<reference evidence="2 3" key="1">
    <citation type="journal article" date="2024" name="Chem. Sci.">
        <title>Discovery of a lagriamide polyketide by integrated genome mining, isotopic labeling, and untargeted metabolomics.</title>
        <authorList>
            <person name="Fergusson C.H."/>
            <person name="Saulog J."/>
            <person name="Paulo B.S."/>
            <person name="Wilson D.M."/>
            <person name="Liu D.Y."/>
            <person name="Morehouse N.J."/>
            <person name="Waterworth S."/>
            <person name="Barkei J."/>
            <person name="Gray C.A."/>
            <person name="Kwan J.C."/>
            <person name="Eustaquio A.S."/>
            <person name="Linington R.G."/>
        </authorList>
    </citation>
    <scope>NUCLEOTIDE SEQUENCE [LARGE SCALE GENOMIC DNA]</scope>
    <source>
        <strain evidence="2 3">RL17-338-BIF-B</strain>
    </source>
</reference>
<feature type="transmembrane region" description="Helical" evidence="1">
    <location>
        <begin position="21"/>
        <end position="42"/>
    </location>
</feature>
<sequence length="166" mass="18461">MFEMIPPMGFGRRLFVWWSCAWREMLVGVPIWLIVLILSLILMPHLEGTAHLTLLSVITAILVSVPIAWILCVPLVGYMVHKGFKAQALNAPSKLGFGQALMVGLTTAGWTALCSIPATVVMRLFQHFGYQRAGNAVVLVIEVLWALYIVLPRQARRLRLLAGVQE</sequence>
<keyword evidence="3" id="KW-1185">Reference proteome</keyword>
<evidence type="ECO:0000313" key="2">
    <source>
        <dbReference type="EMBL" id="MEQ5844132.1"/>
    </source>
</evidence>